<protein>
    <recommendedName>
        <fullName evidence="3">DUF2993 domain-containing protein</fullName>
    </recommendedName>
</protein>
<dbReference type="EMBL" id="JACCCC010000001">
    <property type="protein sequence ID" value="NYE45101.1"/>
    <property type="molecule type" value="Genomic_DNA"/>
</dbReference>
<evidence type="ECO:0008006" key="3">
    <source>
        <dbReference type="Google" id="ProtNLM"/>
    </source>
</evidence>
<dbReference type="AlphaFoldDB" id="A0A852TNT4"/>
<dbReference type="InterPro" id="IPR021373">
    <property type="entry name" value="DUF2993"/>
</dbReference>
<evidence type="ECO:0000313" key="1">
    <source>
        <dbReference type="EMBL" id="NYE45101.1"/>
    </source>
</evidence>
<proteinExistence type="predicted"/>
<gene>
    <name evidence="1" type="ORF">HDA32_000221</name>
</gene>
<accession>A0A852TNT4</accession>
<dbReference type="RefSeq" id="WP_179641386.1">
    <property type="nucleotide sequence ID" value="NZ_BAAAYY010000005.1"/>
</dbReference>
<comment type="caution">
    <text evidence="1">The sequence shown here is derived from an EMBL/GenBank/DDBJ whole genome shotgun (WGS) entry which is preliminary data.</text>
</comment>
<dbReference type="Pfam" id="PF11209">
    <property type="entry name" value="LmeA"/>
    <property type="match status" value="1"/>
</dbReference>
<organism evidence="1 2">
    <name type="scientific">Spinactinospora alkalitolerans</name>
    <dbReference type="NCBI Taxonomy" id="687207"/>
    <lineage>
        <taxon>Bacteria</taxon>
        <taxon>Bacillati</taxon>
        <taxon>Actinomycetota</taxon>
        <taxon>Actinomycetes</taxon>
        <taxon>Streptosporangiales</taxon>
        <taxon>Nocardiopsidaceae</taxon>
        <taxon>Spinactinospora</taxon>
    </lineage>
</organism>
<dbReference type="Proteomes" id="UP000589036">
    <property type="component" value="Unassembled WGS sequence"/>
</dbReference>
<keyword evidence="2" id="KW-1185">Reference proteome</keyword>
<name>A0A852TNT4_9ACTN</name>
<sequence>MRKFLVFLIFLLVVLVAADRGLHYAAQSEIAKRVSQQYEMVGDPEVTIGGFPFLNQAVSGEYSEIHIVTGAMTVGEVQLERVDATLNDVRAPLDELMSEPNIVAGTANATVMLPYSELQKRLPEGLVIETENGTPRITGDIAYQGFSVGIESDIGIDVDGGTVMVTPSNISVGDAPIPTSWIEDQLAIAFEMPPLPFDLQLTGIKALPNGVQATAEGTDVQITGGGPQ</sequence>
<reference evidence="1 2" key="1">
    <citation type="submission" date="2020-07" db="EMBL/GenBank/DDBJ databases">
        <title>Sequencing the genomes of 1000 actinobacteria strains.</title>
        <authorList>
            <person name="Klenk H.-P."/>
        </authorList>
    </citation>
    <scope>NUCLEOTIDE SEQUENCE [LARGE SCALE GENOMIC DNA]</scope>
    <source>
        <strain evidence="1 2">CXB654</strain>
    </source>
</reference>
<evidence type="ECO:0000313" key="2">
    <source>
        <dbReference type="Proteomes" id="UP000589036"/>
    </source>
</evidence>